<evidence type="ECO:0000313" key="5">
    <source>
        <dbReference type="Proteomes" id="UP000026960"/>
    </source>
</evidence>
<dbReference type="AlphaFoldDB" id="A0A0D3FKV9"/>
<organism evidence="4">
    <name type="scientific">Oryza barthii</name>
    <dbReference type="NCBI Taxonomy" id="65489"/>
    <lineage>
        <taxon>Eukaryota</taxon>
        <taxon>Viridiplantae</taxon>
        <taxon>Streptophyta</taxon>
        <taxon>Embryophyta</taxon>
        <taxon>Tracheophyta</taxon>
        <taxon>Spermatophyta</taxon>
        <taxon>Magnoliopsida</taxon>
        <taxon>Liliopsida</taxon>
        <taxon>Poales</taxon>
        <taxon>Poaceae</taxon>
        <taxon>BOP clade</taxon>
        <taxon>Oryzoideae</taxon>
        <taxon>Oryzeae</taxon>
        <taxon>Oryzinae</taxon>
        <taxon>Oryza</taxon>
    </lineage>
</organism>
<protein>
    <submittedName>
        <fullName evidence="4">Uncharacterized protein</fullName>
    </submittedName>
</protein>
<evidence type="ECO:0000256" key="2">
    <source>
        <dbReference type="ARBA" id="ARBA00023163"/>
    </source>
</evidence>
<proteinExistence type="inferred from homology"/>
<dbReference type="Gramene" id="OBART03G24650.1">
    <property type="protein sequence ID" value="OBART03G24650.1"/>
    <property type="gene ID" value="OBART03G24650"/>
</dbReference>
<dbReference type="EnsemblPlants" id="OBART03G24650.1">
    <property type="protein sequence ID" value="OBART03G24650.1"/>
    <property type="gene ID" value="OBART03G24650"/>
</dbReference>
<dbReference type="HOGENOM" id="CLU_1322687_0_0_1"/>
<keyword evidence="5" id="KW-1185">Reference proteome</keyword>
<accession>A0A0D3FKV9</accession>
<reference evidence="4" key="1">
    <citation type="journal article" date="2009" name="Rice">
        <title>De Novo Next Generation Sequencing of Plant Genomes.</title>
        <authorList>
            <person name="Rounsley S."/>
            <person name="Marri P.R."/>
            <person name="Yu Y."/>
            <person name="He R."/>
            <person name="Sisneros N."/>
            <person name="Goicoechea J.L."/>
            <person name="Lee S.J."/>
            <person name="Angelova A."/>
            <person name="Kudrna D."/>
            <person name="Luo M."/>
            <person name="Affourtit J."/>
            <person name="Desany B."/>
            <person name="Knight J."/>
            <person name="Niazi F."/>
            <person name="Egholm M."/>
            <person name="Wing R.A."/>
        </authorList>
    </citation>
    <scope>NUCLEOTIDE SEQUENCE [LARGE SCALE GENOMIC DNA]</scope>
    <source>
        <strain evidence="4">cv. IRGC 105608</strain>
    </source>
</reference>
<evidence type="ECO:0000256" key="1">
    <source>
        <dbReference type="ARBA" id="ARBA00023015"/>
    </source>
</evidence>
<name>A0A0D3FKV9_9ORYZ</name>
<keyword evidence="1" id="KW-0805">Transcription regulation</keyword>
<dbReference type="STRING" id="65489.A0A0D3FKV9"/>
<comment type="similarity">
    <text evidence="3">Belongs to the GRAS family.</text>
</comment>
<evidence type="ECO:0000313" key="4">
    <source>
        <dbReference type="EnsemblPlants" id="OBART03G24650.1"/>
    </source>
</evidence>
<comment type="caution">
    <text evidence="3">Lacks conserved residue(s) required for the propagation of feature annotation.</text>
</comment>
<reference evidence="4" key="2">
    <citation type="submission" date="2015-03" db="UniProtKB">
        <authorList>
            <consortium name="EnsemblPlants"/>
        </authorList>
    </citation>
    <scope>IDENTIFICATION</scope>
</reference>
<dbReference type="InterPro" id="IPR005202">
    <property type="entry name" value="TF_GRAS"/>
</dbReference>
<evidence type="ECO:0000256" key="3">
    <source>
        <dbReference type="PROSITE-ProRule" id="PRU01191"/>
    </source>
</evidence>
<sequence>MWHAAGKWSTLGTRQRGFGWLREVSYRRRKLLIGEHPLDQKWWGCASAMGIRLRWSRHLLRRRHRPRSGGDIDPTPAAKVWSLDLNQDDANLRRSFLIGRADIFPTASMMPPPPPPPEFDARNGVPAPGQAEQEAMELVHALIAQVANYYLARLGEMASPAGPTPMHSVAAYFTEALALRIVRMWPHMFDRSRRVQAGAAGDRSTASA</sequence>
<keyword evidence="2" id="KW-0804">Transcription</keyword>
<dbReference type="Pfam" id="PF03514">
    <property type="entry name" value="GRAS"/>
    <property type="match status" value="1"/>
</dbReference>
<dbReference type="PaxDb" id="65489-OBART03G24650.1"/>
<dbReference type="Proteomes" id="UP000026960">
    <property type="component" value="Chromosome 3"/>
</dbReference>
<dbReference type="PROSITE" id="PS50985">
    <property type="entry name" value="GRAS"/>
    <property type="match status" value="1"/>
</dbReference>